<dbReference type="Proteomes" id="UP000694846">
    <property type="component" value="Unplaced"/>
</dbReference>
<feature type="compositionally biased region" description="Acidic residues" evidence="1">
    <location>
        <begin position="41"/>
        <end position="50"/>
    </location>
</feature>
<dbReference type="GeneID" id="112688257"/>
<organism evidence="4 5">
    <name type="scientific">Sipha flava</name>
    <name type="common">yellow sugarcane aphid</name>
    <dbReference type="NCBI Taxonomy" id="143950"/>
    <lineage>
        <taxon>Eukaryota</taxon>
        <taxon>Metazoa</taxon>
        <taxon>Ecdysozoa</taxon>
        <taxon>Arthropoda</taxon>
        <taxon>Hexapoda</taxon>
        <taxon>Insecta</taxon>
        <taxon>Pterygota</taxon>
        <taxon>Neoptera</taxon>
        <taxon>Paraneoptera</taxon>
        <taxon>Hemiptera</taxon>
        <taxon>Sternorrhyncha</taxon>
        <taxon>Aphidomorpha</taxon>
        <taxon>Aphidoidea</taxon>
        <taxon>Aphididae</taxon>
        <taxon>Sipha</taxon>
    </lineage>
</organism>
<sequence>MSDNVSSWLIESEKIDYLEDSDDTDADPDYVDCANEHIENEYDDSDDDFSESNVSNSNRSIIILRSRSRSRSPLPETSYYLGKDNITKWFFDPPSNKIRTRRRNIVLHLPGVKRVARDAVSILDCWKLYFPNSDVDNIVKCTNIYLDKLRQNYSNQSNLRETSNIEINALFGLLYLAGVIRSNHLNLDDLWSDDGLAPPYFRAVMSKARFYILLRALRFDDIGTRATRKQIDKLAPIRTLFDNFVTRCQNNYTVGENVTIDEMLEGFRGRCSFRQYIPNKPNKYGIKIQALVDSRTFYTANMEVYVGTQPDGPYKCDNSPMSIVKRMVAPISKTGRNVTMDNWYSSIPLSLDLLKNHNLTMVGTIRKNKREIPPCFLDTKKRTLNSSVFGYGEDILLTSYVPKKNKNVLLISTMHEQGNIDPESVENKPEVIMFYNQTKGGVDVVDELKGEYSVSRISCRWSLTIFFSLMNIAGINSQIIYRENTGKILSRRAFLKNLGNELTKPFMINRLQQPNLSISLRQQIIKLSGHKTAVNVDQSSSSGSRPKSPPFFSNSATILFSPGALLFLSLLIILSISSSLGFFIFGSAE</sequence>
<evidence type="ECO:0000256" key="1">
    <source>
        <dbReference type="SAM" id="MobiDB-lite"/>
    </source>
</evidence>
<dbReference type="PANTHER" id="PTHR46599:SF6">
    <property type="entry name" value="DUAL SPECIFICITY PHOSPHATASE 26"/>
    <property type="match status" value="1"/>
</dbReference>
<dbReference type="AlphaFoldDB" id="A0A8B8G2W9"/>
<protein>
    <submittedName>
        <fullName evidence="5">PiggyBac transposable element-derived protein 4-like</fullName>
    </submittedName>
</protein>
<dbReference type="Pfam" id="PF13843">
    <property type="entry name" value="DDE_Tnp_1_7"/>
    <property type="match status" value="1"/>
</dbReference>
<feature type="region of interest" description="Disordered" evidence="1">
    <location>
        <begin position="19"/>
        <end position="54"/>
    </location>
</feature>
<dbReference type="PANTHER" id="PTHR46599">
    <property type="entry name" value="PIGGYBAC TRANSPOSABLE ELEMENT-DERIVED PROTEIN 4"/>
    <property type="match status" value="1"/>
</dbReference>
<proteinExistence type="predicted"/>
<evidence type="ECO:0000313" key="4">
    <source>
        <dbReference type="Proteomes" id="UP000694846"/>
    </source>
</evidence>
<feature type="compositionally biased region" description="Acidic residues" evidence="1">
    <location>
        <begin position="19"/>
        <end position="30"/>
    </location>
</feature>
<evidence type="ECO:0000256" key="2">
    <source>
        <dbReference type="SAM" id="Phobius"/>
    </source>
</evidence>
<keyword evidence="2" id="KW-0812">Transmembrane</keyword>
<evidence type="ECO:0000313" key="5">
    <source>
        <dbReference type="RefSeq" id="XP_025417148.1"/>
    </source>
</evidence>
<feature type="domain" description="PiggyBac transposable element-derived protein" evidence="3">
    <location>
        <begin position="125"/>
        <end position="477"/>
    </location>
</feature>
<name>A0A8B8G2W9_9HEMI</name>
<accession>A0A8B8G2W9</accession>
<keyword evidence="4" id="KW-1185">Reference proteome</keyword>
<dbReference type="InterPro" id="IPR029526">
    <property type="entry name" value="PGBD"/>
</dbReference>
<keyword evidence="2" id="KW-0472">Membrane</keyword>
<dbReference type="OrthoDB" id="6577955at2759"/>
<keyword evidence="2" id="KW-1133">Transmembrane helix</keyword>
<feature type="transmembrane region" description="Helical" evidence="2">
    <location>
        <begin position="564"/>
        <end position="585"/>
    </location>
</feature>
<dbReference type="RefSeq" id="XP_025417148.1">
    <property type="nucleotide sequence ID" value="XM_025561363.1"/>
</dbReference>
<evidence type="ECO:0000259" key="3">
    <source>
        <dbReference type="Pfam" id="PF13843"/>
    </source>
</evidence>
<gene>
    <name evidence="5" type="primary">LOC112688257</name>
</gene>
<reference evidence="5" key="1">
    <citation type="submission" date="2025-08" db="UniProtKB">
        <authorList>
            <consortium name="RefSeq"/>
        </authorList>
    </citation>
    <scope>IDENTIFICATION</scope>
    <source>
        <tissue evidence="5">Whole body</tissue>
    </source>
</reference>